<comment type="caution">
    <text evidence="1">The sequence shown here is derived from an EMBL/GenBank/DDBJ whole genome shotgun (WGS) entry which is preliminary data.</text>
</comment>
<name>A0A7W4K8Q6_9PROT</name>
<dbReference type="AlphaFoldDB" id="A0A7W4K8Q6"/>
<evidence type="ECO:0000313" key="1">
    <source>
        <dbReference type="EMBL" id="MBB2202337.1"/>
    </source>
</evidence>
<dbReference type="EMBL" id="JABEQM010000009">
    <property type="protein sequence ID" value="MBB2202337.1"/>
    <property type="molecule type" value="Genomic_DNA"/>
</dbReference>
<dbReference type="InterPro" id="IPR021848">
    <property type="entry name" value="HODM_asu-like"/>
</dbReference>
<proteinExistence type="predicted"/>
<dbReference type="Pfam" id="PF11927">
    <property type="entry name" value="HODM_asu-like"/>
    <property type="match status" value="1"/>
</dbReference>
<keyword evidence="2" id="KW-1185">Reference proteome</keyword>
<organism evidence="1 2">
    <name type="scientific">Gluconacetobacter tumulisoli</name>
    <dbReference type="NCBI Taxonomy" id="1286189"/>
    <lineage>
        <taxon>Bacteria</taxon>
        <taxon>Pseudomonadati</taxon>
        <taxon>Pseudomonadota</taxon>
        <taxon>Alphaproteobacteria</taxon>
        <taxon>Acetobacterales</taxon>
        <taxon>Acetobacteraceae</taxon>
        <taxon>Gluconacetobacter</taxon>
    </lineage>
</organism>
<accession>A0A7W4K8Q6</accession>
<dbReference type="Proteomes" id="UP000578030">
    <property type="component" value="Unassembled WGS sequence"/>
</dbReference>
<evidence type="ECO:0000313" key="2">
    <source>
        <dbReference type="Proteomes" id="UP000578030"/>
    </source>
</evidence>
<sequence>MSDPVRRATRIRRFPWPFTGDRYAYSANVEPAPGLRRTIVGEWGRTILDPDETYVAELAERRDILARDPSRHVELPHMRAASWDVLLWGLRELVGTDPAMTLDRQGDGYVWTNRRLGTCQAFRYGDDASLPMGPLMFLGSQIQEDIVLLDQREDRLWADAGCVTFASNWSMAFTAGMSFMEIHGPVPHDFADGAIPRAERFLMRLGAGQAYRRLNWTTTAGYRLDTALDSYADWGASRVRLADCDDFADVFHMRVEVQHLVRLPESGAILFLIRTYLLPLADILTVPEWRAQFASVLTHLPDDIIQYKGLAVLRPRLLAHLG</sequence>
<gene>
    <name evidence="1" type="ORF">HLH28_12275</name>
</gene>
<reference evidence="1 2" key="1">
    <citation type="submission" date="2020-04" db="EMBL/GenBank/DDBJ databases">
        <title>Description of novel Gluconacetobacter.</title>
        <authorList>
            <person name="Sombolestani A."/>
        </authorList>
    </citation>
    <scope>NUCLEOTIDE SEQUENCE [LARGE SCALE GENOMIC DNA]</scope>
    <source>
        <strain evidence="1 2">LMG 27802</strain>
    </source>
</reference>
<protein>
    <submittedName>
        <fullName evidence="1">DUF3445 domain-containing protein</fullName>
    </submittedName>
</protein>